<reference evidence="3 4" key="1">
    <citation type="journal article" date="2015" name="Nature">
        <title>rRNA introns, odd ribosomes, and small enigmatic genomes across a large radiation of phyla.</title>
        <authorList>
            <person name="Brown C.T."/>
            <person name="Hug L.A."/>
            <person name="Thomas B.C."/>
            <person name="Sharon I."/>
            <person name="Castelle C.J."/>
            <person name="Singh A."/>
            <person name="Wilkins M.J."/>
            <person name="Williams K.H."/>
            <person name="Banfield J.F."/>
        </authorList>
    </citation>
    <scope>NUCLEOTIDE SEQUENCE [LARGE SCALE GENOMIC DNA]</scope>
</reference>
<gene>
    <name evidence="3" type="ORF">US28_C0024G0017</name>
</gene>
<sequence>MRIIKAIVVSLLIVNCSLFIVPVFAQDKTATQTATESSSLSSKLEDLKKEIASKAAQIKLEVNKKLENKAYVGTVLLNEGSQIKLQTIGGIKNISTNEYTNFESKTKVKPKTKLSIKNIAEGDYIAGLGDIDDKKVLVAKKLIKLDSVATDSAKVVWGAVTSRESYTVHIQTPEDKFLDLITSGITKFFKGSEEASLTDAKKDAAIVSKGVEGDDGAIRSRFIYFVSPGTGESDKQTASPAAAKKP</sequence>
<proteinExistence type="predicted"/>
<evidence type="ECO:0000313" key="4">
    <source>
        <dbReference type="Proteomes" id="UP000034448"/>
    </source>
</evidence>
<protein>
    <recommendedName>
        <fullName evidence="5">DUF5666 domain-containing protein</fullName>
    </recommendedName>
</protein>
<evidence type="ECO:0008006" key="5">
    <source>
        <dbReference type="Google" id="ProtNLM"/>
    </source>
</evidence>
<name>A0A0G0FMY2_9BACT</name>
<accession>A0A0G0FMY2</accession>
<organism evidence="3 4">
    <name type="scientific">Candidatus Daviesbacteria bacterium GW2011_GWA1_36_8</name>
    <dbReference type="NCBI Taxonomy" id="1618417"/>
    <lineage>
        <taxon>Bacteria</taxon>
        <taxon>Candidatus Daviesiibacteriota</taxon>
    </lineage>
</organism>
<feature type="signal peptide" evidence="2">
    <location>
        <begin position="1"/>
        <end position="25"/>
    </location>
</feature>
<feature type="region of interest" description="Disordered" evidence="1">
    <location>
        <begin position="227"/>
        <end position="246"/>
    </location>
</feature>
<evidence type="ECO:0000256" key="1">
    <source>
        <dbReference type="SAM" id="MobiDB-lite"/>
    </source>
</evidence>
<keyword evidence="2" id="KW-0732">Signal</keyword>
<dbReference type="Proteomes" id="UP000034448">
    <property type="component" value="Unassembled WGS sequence"/>
</dbReference>
<dbReference type="AlphaFoldDB" id="A0A0G0FMY2"/>
<evidence type="ECO:0000313" key="3">
    <source>
        <dbReference type="EMBL" id="KKQ15060.1"/>
    </source>
</evidence>
<comment type="caution">
    <text evidence="3">The sequence shown here is derived from an EMBL/GenBank/DDBJ whole genome shotgun (WGS) entry which is preliminary data.</text>
</comment>
<dbReference type="EMBL" id="LBSJ01000024">
    <property type="protein sequence ID" value="KKQ15060.1"/>
    <property type="molecule type" value="Genomic_DNA"/>
</dbReference>
<evidence type="ECO:0000256" key="2">
    <source>
        <dbReference type="SAM" id="SignalP"/>
    </source>
</evidence>
<feature type="chain" id="PRO_5002532113" description="DUF5666 domain-containing protein" evidence="2">
    <location>
        <begin position="26"/>
        <end position="246"/>
    </location>
</feature>